<proteinExistence type="predicted"/>
<feature type="transmembrane region" description="Helical" evidence="7">
    <location>
        <begin position="100"/>
        <end position="121"/>
    </location>
</feature>
<feature type="transmembrane region" description="Helical" evidence="7">
    <location>
        <begin position="265"/>
        <end position="288"/>
    </location>
</feature>
<dbReference type="Gene3D" id="1.20.1720.10">
    <property type="entry name" value="Multidrug resistance protein D"/>
    <property type="match status" value="1"/>
</dbReference>
<dbReference type="PROSITE" id="PS00216">
    <property type="entry name" value="SUGAR_TRANSPORT_1"/>
    <property type="match status" value="1"/>
</dbReference>
<keyword evidence="10" id="KW-1185">Reference proteome</keyword>
<feature type="transmembrane region" description="Helical" evidence="7">
    <location>
        <begin position="163"/>
        <end position="183"/>
    </location>
</feature>
<dbReference type="AlphaFoldDB" id="M8D9F7"/>
<dbReference type="CDD" id="cd17502">
    <property type="entry name" value="MFS_Azr1_MDR_like"/>
    <property type="match status" value="1"/>
</dbReference>
<comment type="caution">
    <text evidence="9">The sequence shown here is derived from an EMBL/GenBank/DDBJ whole genome shotgun (WGS) entry which is preliminary data.</text>
</comment>
<dbReference type="PROSITE" id="PS50850">
    <property type="entry name" value="MFS"/>
    <property type="match status" value="1"/>
</dbReference>
<dbReference type="InterPro" id="IPR011701">
    <property type="entry name" value="MFS"/>
</dbReference>
<feature type="transmembrane region" description="Helical" evidence="7">
    <location>
        <begin position="357"/>
        <end position="378"/>
    </location>
</feature>
<evidence type="ECO:0000256" key="7">
    <source>
        <dbReference type="SAM" id="Phobius"/>
    </source>
</evidence>
<feature type="transmembrane region" description="Helical" evidence="7">
    <location>
        <begin position="490"/>
        <end position="509"/>
    </location>
</feature>
<dbReference type="InterPro" id="IPR005829">
    <property type="entry name" value="Sugar_transporter_CS"/>
</dbReference>
<dbReference type="PATRIC" id="fig|1300222.3.peg.1854"/>
<organism evidence="9 10">
    <name type="scientific">Brevibacillus borstelensis AK1</name>
    <dbReference type="NCBI Taxonomy" id="1300222"/>
    <lineage>
        <taxon>Bacteria</taxon>
        <taxon>Bacillati</taxon>
        <taxon>Bacillota</taxon>
        <taxon>Bacilli</taxon>
        <taxon>Bacillales</taxon>
        <taxon>Paenibacillaceae</taxon>
        <taxon>Brevibacillus</taxon>
    </lineage>
</organism>
<dbReference type="InterPro" id="IPR020846">
    <property type="entry name" value="MFS_dom"/>
</dbReference>
<feature type="transmembrane region" description="Helical" evidence="7">
    <location>
        <begin position="195"/>
        <end position="216"/>
    </location>
</feature>
<dbReference type="Gene3D" id="1.20.1250.20">
    <property type="entry name" value="MFS general substrate transporter like domains"/>
    <property type="match status" value="1"/>
</dbReference>
<gene>
    <name evidence="9" type="ORF">I532_09002</name>
</gene>
<accession>M8D9F7</accession>
<keyword evidence="2" id="KW-0813">Transport</keyword>
<evidence type="ECO:0000256" key="3">
    <source>
        <dbReference type="ARBA" id="ARBA00022475"/>
    </source>
</evidence>
<evidence type="ECO:0000259" key="8">
    <source>
        <dbReference type="PROSITE" id="PS50850"/>
    </source>
</evidence>
<dbReference type="EMBL" id="APBN01000003">
    <property type="protein sequence ID" value="EMT52904.1"/>
    <property type="molecule type" value="Genomic_DNA"/>
</dbReference>
<dbReference type="OrthoDB" id="9816041at2"/>
<sequence>METQKNRGLLITGLLVAMLFASLDNTIVGTAMPRIVGELGGLGIMTWLTTAYMLSSTTVVPIAGKMADLIGRKTVYVTGLIIFMLGSALCGMAQSMTQLIFFRAVQGIGGGVMMPMAMIIIGDIFTGEQRAKWQGVFGAVFGLSSIIGPQVGGWIVDASNWRWVFYINMPVGVLATILIAIALKNRQQTGPVTFDIWGMFTMVGGVVSLLLALTFGGKNYPWLSWQILSLFALSAAFITGFIWIEGRTKEPILPLRLFQNRTFSLLSGIGFLMSVGMFGAIMFVPLFMQGVVGISPSESGTVMVPMMLSMMAASMLGGRIVKFLGVRLQMILGMVAMGAGFWLLSTMGMETTKYTTMVHMVVLGLGIGLVMPMITIALQESFPKSQLGVVTSSSQFFRQIGGTFGMTILGAVMNYHSTNLLTASLVPYLEQLPPQAHDMVVHFESMIRTNPQGMYSMLLSPEALSQIPAAIQQTLLPILKVSMVESLHHVYRYGLLFVLLGAICTLFLGNIKLSTTQKSEEKKPNRRPEPETQQ</sequence>
<comment type="subcellular location">
    <subcellularLocation>
        <location evidence="1">Cell membrane</location>
        <topology evidence="1">Multi-pass membrane protein</topology>
    </subcellularLocation>
</comment>
<evidence type="ECO:0000256" key="6">
    <source>
        <dbReference type="ARBA" id="ARBA00023136"/>
    </source>
</evidence>
<reference evidence="9 10" key="1">
    <citation type="submission" date="2013-03" db="EMBL/GenBank/DDBJ databases">
        <title>Assembly of a new bacterial strain Brevibacillus borstelensis AK1.</title>
        <authorList>
            <person name="Rajan I."/>
            <person name="PoliReddy D."/>
            <person name="Sugumar T."/>
            <person name="Rathinam K."/>
            <person name="Alqarawi S."/>
            <person name="Khalil A.B."/>
            <person name="Sivakumar N."/>
        </authorList>
    </citation>
    <scope>NUCLEOTIDE SEQUENCE [LARGE SCALE GENOMIC DNA]</scope>
    <source>
        <strain evidence="9 10">AK1</strain>
    </source>
</reference>
<dbReference type="Pfam" id="PF07690">
    <property type="entry name" value="MFS_1"/>
    <property type="match status" value="2"/>
</dbReference>
<dbReference type="FunFam" id="1.20.1720.10:FF:000004">
    <property type="entry name" value="EmrB/QacA family drug resistance transporter"/>
    <property type="match status" value="1"/>
</dbReference>
<dbReference type="NCBIfam" id="TIGR00711">
    <property type="entry name" value="efflux_EmrB"/>
    <property type="match status" value="1"/>
</dbReference>
<dbReference type="PRINTS" id="PR01036">
    <property type="entry name" value="TCRTETB"/>
</dbReference>
<evidence type="ECO:0000256" key="2">
    <source>
        <dbReference type="ARBA" id="ARBA00022448"/>
    </source>
</evidence>
<feature type="transmembrane region" description="Helical" evidence="7">
    <location>
        <begin position="133"/>
        <end position="151"/>
    </location>
</feature>
<dbReference type="SUPFAM" id="SSF103473">
    <property type="entry name" value="MFS general substrate transporter"/>
    <property type="match status" value="2"/>
</dbReference>
<name>M8D9F7_9BACL</name>
<dbReference type="PANTHER" id="PTHR23501">
    <property type="entry name" value="MAJOR FACILITATOR SUPERFAMILY"/>
    <property type="match status" value="1"/>
</dbReference>
<evidence type="ECO:0000256" key="5">
    <source>
        <dbReference type="ARBA" id="ARBA00022989"/>
    </source>
</evidence>
<feature type="transmembrane region" description="Helical" evidence="7">
    <location>
        <begin position="39"/>
        <end position="63"/>
    </location>
</feature>
<dbReference type="PANTHER" id="PTHR23501:SF197">
    <property type="entry name" value="COMD"/>
    <property type="match status" value="1"/>
</dbReference>
<keyword evidence="3" id="KW-1003">Cell membrane</keyword>
<dbReference type="RefSeq" id="WP_003387744.1">
    <property type="nucleotide sequence ID" value="NZ_APBN01000003.1"/>
</dbReference>
<feature type="transmembrane region" description="Helical" evidence="7">
    <location>
        <begin position="75"/>
        <end position="94"/>
    </location>
</feature>
<feature type="domain" description="Major facilitator superfamily (MFS) profile" evidence="8">
    <location>
        <begin position="10"/>
        <end position="519"/>
    </location>
</feature>
<dbReference type="Proteomes" id="UP000012081">
    <property type="component" value="Unassembled WGS sequence"/>
</dbReference>
<dbReference type="GO" id="GO:0005886">
    <property type="term" value="C:plasma membrane"/>
    <property type="evidence" value="ECO:0007669"/>
    <property type="project" value="UniProtKB-SubCell"/>
</dbReference>
<dbReference type="InterPro" id="IPR036259">
    <property type="entry name" value="MFS_trans_sf"/>
</dbReference>
<dbReference type="GO" id="GO:0022857">
    <property type="term" value="F:transmembrane transporter activity"/>
    <property type="evidence" value="ECO:0007669"/>
    <property type="project" value="InterPro"/>
</dbReference>
<evidence type="ECO:0000313" key="9">
    <source>
        <dbReference type="EMBL" id="EMT52904.1"/>
    </source>
</evidence>
<evidence type="ECO:0000256" key="4">
    <source>
        <dbReference type="ARBA" id="ARBA00022692"/>
    </source>
</evidence>
<dbReference type="InterPro" id="IPR004638">
    <property type="entry name" value="EmrB-like"/>
</dbReference>
<evidence type="ECO:0000313" key="10">
    <source>
        <dbReference type="Proteomes" id="UP000012081"/>
    </source>
</evidence>
<protein>
    <submittedName>
        <fullName evidence="9">EmrB/QacA subfamily drug resistance transporter</fullName>
    </submittedName>
</protein>
<keyword evidence="6 7" id="KW-0472">Membrane</keyword>
<keyword evidence="4 7" id="KW-0812">Transmembrane</keyword>
<feature type="transmembrane region" description="Helical" evidence="7">
    <location>
        <begin position="222"/>
        <end position="244"/>
    </location>
</feature>
<keyword evidence="5 7" id="KW-1133">Transmembrane helix</keyword>
<dbReference type="STRING" id="1300222.I532_09002"/>
<evidence type="ECO:0000256" key="1">
    <source>
        <dbReference type="ARBA" id="ARBA00004651"/>
    </source>
</evidence>
<feature type="transmembrane region" description="Helical" evidence="7">
    <location>
        <begin position="328"/>
        <end position="345"/>
    </location>
</feature>